<protein>
    <submittedName>
        <fullName evidence="2">Uncharacterized protein</fullName>
    </submittedName>
</protein>
<name>A0A6C0LPV8_9ZZZZ</name>
<sequence>MTYNNEYTGPLVLTVNNDPSHWRTNSHRQRLDARRNAARTRKNKPGITNTIKKWFGAKPAAAQRRSRSRSRRRSNNPRIMYE</sequence>
<accession>A0A6C0LPV8</accession>
<feature type="compositionally biased region" description="Basic residues" evidence="1">
    <location>
        <begin position="64"/>
        <end position="75"/>
    </location>
</feature>
<evidence type="ECO:0000313" key="2">
    <source>
        <dbReference type="EMBL" id="QHU31781.1"/>
    </source>
</evidence>
<dbReference type="EMBL" id="MN740533">
    <property type="protein sequence ID" value="QHU31781.1"/>
    <property type="molecule type" value="Genomic_DNA"/>
</dbReference>
<evidence type="ECO:0000256" key="1">
    <source>
        <dbReference type="SAM" id="MobiDB-lite"/>
    </source>
</evidence>
<organism evidence="2">
    <name type="scientific">viral metagenome</name>
    <dbReference type="NCBI Taxonomy" id="1070528"/>
    <lineage>
        <taxon>unclassified sequences</taxon>
        <taxon>metagenomes</taxon>
        <taxon>organismal metagenomes</taxon>
    </lineage>
</organism>
<reference evidence="2" key="1">
    <citation type="journal article" date="2020" name="Nature">
        <title>Giant virus diversity and host interactions through global metagenomics.</title>
        <authorList>
            <person name="Schulz F."/>
            <person name="Roux S."/>
            <person name="Paez-Espino D."/>
            <person name="Jungbluth S."/>
            <person name="Walsh D.A."/>
            <person name="Denef V.J."/>
            <person name="McMahon K.D."/>
            <person name="Konstantinidis K.T."/>
            <person name="Eloe-Fadrosh E.A."/>
            <person name="Kyrpides N.C."/>
            <person name="Woyke T."/>
        </authorList>
    </citation>
    <scope>NUCLEOTIDE SEQUENCE</scope>
    <source>
        <strain evidence="2">GVMAG-M-3300027963-41</strain>
    </source>
</reference>
<proteinExistence type="predicted"/>
<dbReference type="AlphaFoldDB" id="A0A6C0LPV8"/>
<feature type="region of interest" description="Disordered" evidence="1">
    <location>
        <begin position="18"/>
        <end position="82"/>
    </location>
</feature>